<keyword evidence="3" id="KW-1185">Reference proteome</keyword>
<name>A0AAD5YG09_9APHY</name>
<gene>
    <name evidence="2" type="ORF">NLI96_g4078</name>
</gene>
<evidence type="ECO:0000313" key="2">
    <source>
        <dbReference type="EMBL" id="KAJ3486659.1"/>
    </source>
</evidence>
<evidence type="ECO:0000313" key="3">
    <source>
        <dbReference type="Proteomes" id="UP001212997"/>
    </source>
</evidence>
<dbReference type="Proteomes" id="UP001212997">
    <property type="component" value="Unassembled WGS sequence"/>
</dbReference>
<comment type="caution">
    <text evidence="2">The sequence shown here is derived from an EMBL/GenBank/DDBJ whole genome shotgun (WGS) entry which is preliminary data.</text>
</comment>
<feature type="region of interest" description="Disordered" evidence="1">
    <location>
        <begin position="1"/>
        <end position="68"/>
    </location>
</feature>
<accession>A0AAD5YG09</accession>
<reference evidence="2" key="1">
    <citation type="submission" date="2022-07" db="EMBL/GenBank/DDBJ databases">
        <title>Genome Sequence of Physisporinus lineatus.</title>
        <authorList>
            <person name="Buettner E."/>
        </authorList>
    </citation>
    <scope>NUCLEOTIDE SEQUENCE</scope>
    <source>
        <strain evidence="2">VT162</strain>
    </source>
</reference>
<organism evidence="2 3">
    <name type="scientific">Meripilus lineatus</name>
    <dbReference type="NCBI Taxonomy" id="2056292"/>
    <lineage>
        <taxon>Eukaryota</taxon>
        <taxon>Fungi</taxon>
        <taxon>Dikarya</taxon>
        <taxon>Basidiomycota</taxon>
        <taxon>Agaricomycotina</taxon>
        <taxon>Agaricomycetes</taxon>
        <taxon>Polyporales</taxon>
        <taxon>Meripilaceae</taxon>
        <taxon>Meripilus</taxon>
    </lineage>
</organism>
<feature type="compositionally biased region" description="Basic and acidic residues" evidence="1">
    <location>
        <begin position="9"/>
        <end position="18"/>
    </location>
</feature>
<evidence type="ECO:0000256" key="1">
    <source>
        <dbReference type="SAM" id="MobiDB-lite"/>
    </source>
</evidence>
<feature type="compositionally biased region" description="Basic and acidic residues" evidence="1">
    <location>
        <begin position="31"/>
        <end position="54"/>
    </location>
</feature>
<dbReference type="AlphaFoldDB" id="A0AAD5YG09"/>
<dbReference type="EMBL" id="JANAWD010000114">
    <property type="protein sequence ID" value="KAJ3486659.1"/>
    <property type="molecule type" value="Genomic_DNA"/>
</dbReference>
<proteinExistence type="predicted"/>
<protein>
    <submittedName>
        <fullName evidence="2">Uncharacterized protein</fullName>
    </submittedName>
</protein>
<sequence length="176" mass="19931">MQRLVSKIETPDKKERVYRNPQKLEPPASQDLKDTEGQNEENSRSQRLSREYASEGRTTWRGAESGGSDESRRERLVVFDSFSAEDLALLFVCGRTATKSGSIEDFISFHESVPGASMGYGHWWDLQEIAISISLSRLPSRGNSVKYRDDRLSRRVNTGEGLEIYLQQGAKVSLDR</sequence>